<comment type="caution">
    <text evidence="2">The sequence shown here is derived from an EMBL/GenBank/DDBJ whole genome shotgun (WGS) entry which is preliminary data.</text>
</comment>
<evidence type="ECO:0000313" key="2">
    <source>
        <dbReference type="EMBL" id="CAB3995214.1"/>
    </source>
</evidence>
<gene>
    <name evidence="2" type="ORF">PACLA_8A032038</name>
</gene>
<feature type="compositionally biased region" description="Basic and acidic residues" evidence="1">
    <location>
        <begin position="210"/>
        <end position="220"/>
    </location>
</feature>
<feature type="compositionally biased region" description="Basic and acidic residues" evidence="1">
    <location>
        <begin position="325"/>
        <end position="338"/>
    </location>
</feature>
<dbReference type="Gene3D" id="3.30.40.10">
    <property type="entry name" value="Zinc/RING finger domain, C3HC4 (zinc finger)"/>
    <property type="match status" value="1"/>
</dbReference>
<sequence>MADGRRQKSFSRKSKKSTISRPENDEEPHNCVICLDKVSCRGKLSVCQHWFCFACILEWSKNTNTCPVCKMTFRCISKSHLVQGKSPVQKVRVKDVDQRVHQDDDEFIWAELESSQSEDEISDYQPSIQDDEEDKTFHVTPSKMDTDDSDFIVHDSDCDSVTFIEDMSCSESSTFSESETDCSTSFQKKSARTITVFDEDDSSDAETEENWQRKGTEKKSQGKSSAKNGFHRNRYKPQRSSNRKFEAAIQQRKRISHSRTKNKENKSTSKKNNNQDSKRASREGCSSSIGQWLSSCSQAASSTNSRNTQSQDASRQLHTRIMNSFRDDGSNAEREVRSLTHRSRNRRVDQTSPIPNKERTRTNKHRDVENSTRNESSSTRNRSSSTRNESSTTRNKPSSTRNEPSSTRNKPSSTRNKPSSTRNESTSTRNESSSTRNKPSSTRNEPSSTRNEPISTRNESRSTGNNCRSQRSILPKKRRHKKLTFGFESDSDSSSSGDSWSAVVQSSRMPKVSESSRQTTSTKRSKNRQRDGRPSKVLKEMQNFFDE</sequence>
<dbReference type="PROSITE" id="PS00518">
    <property type="entry name" value="ZF_RING_1"/>
    <property type="match status" value="1"/>
</dbReference>
<feature type="region of interest" description="Disordered" evidence="1">
    <location>
        <begin position="322"/>
        <end position="547"/>
    </location>
</feature>
<feature type="region of interest" description="Disordered" evidence="1">
    <location>
        <begin position="1"/>
        <end position="26"/>
    </location>
</feature>
<feature type="region of interest" description="Disordered" evidence="1">
    <location>
        <begin position="115"/>
        <end position="143"/>
    </location>
</feature>
<dbReference type="Pfam" id="PF13639">
    <property type="entry name" value="zf-RING_2"/>
    <property type="match status" value="1"/>
</dbReference>
<feature type="compositionally biased region" description="Basic residues" evidence="1">
    <location>
        <begin position="474"/>
        <end position="483"/>
    </location>
</feature>
<dbReference type="InterPro" id="IPR001841">
    <property type="entry name" value="Znf_RING"/>
</dbReference>
<feature type="compositionally biased region" description="Polar residues" evidence="1">
    <location>
        <begin position="396"/>
        <end position="418"/>
    </location>
</feature>
<feature type="compositionally biased region" description="Basic and acidic residues" evidence="1">
    <location>
        <begin position="356"/>
        <end position="372"/>
    </location>
</feature>
<feature type="region of interest" description="Disordered" evidence="1">
    <location>
        <begin position="197"/>
        <end position="287"/>
    </location>
</feature>
<feature type="compositionally biased region" description="Acidic residues" evidence="1">
    <location>
        <begin position="197"/>
        <end position="209"/>
    </location>
</feature>
<organism evidence="2 3">
    <name type="scientific">Paramuricea clavata</name>
    <name type="common">Red gorgonian</name>
    <name type="synonym">Violescent sea-whip</name>
    <dbReference type="NCBI Taxonomy" id="317549"/>
    <lineage>
        <taxon>Eukaryota</taxon>
        <taxon>Metazoa</taxon>
        <taxon>Cnidaria</taxon>
        <taxon>Anthozoa</taxon>
        <taxon>Octocorallia</taxon>
        <taxon>Malacalcyonacea</taxon>
        <taxon>Plexauridae</taxon>
        <taxon>Paramuricea</taxon>
    </lineage>
</organism>
<feature type="compositionally biased region" description="Low complexity" evidence="1">
    <location>
        <begin position="419"/>
        <end position="437"/>
    </location>
</feature>
<accession>A0A6S7GNU5</accession>
<dbReference type="PANTHER" id="PTHR47177:SF3">
    <property type="entry name" value="F18C1.6 PROTEIN"/>
    <property type="match status" value="1"/>
</dbReference>
<reference evidence="2" key="1">
    <citation type="submission" date="2020-04" db="EMBL/GenBank/DDBJ databases">
        <authorList>
            <person name="Alioto T."/>
            <person name="Alioto T."/>
            <person name="Gomez Garrido J."/>
        </authorList>
    </citation>
    <scope>NUCLEOTIDE SEQUENCE</scope>
    <source>
        <strain evidence="2">A484AB</strain>
    </source>
</reference>
<name>A0A6S7GNU5_PARCT</name>
<dbReference type="InterPro" id="IPR017907">
    <property type="entry name" value="Znf_RING_CS"/>
</dbReference>
<dbReference type="SUPFAM" id="SSF57850">
    <property type="entry name" value="RING/U-box"/>
    <property type="match status" value="1"/>
</dbReference>
<feature type="compositionally biased region" description="Basic and acidic residues" evidence="1">
    <location>
        <begin position="528"/>
        <end position="539"/>
    </location>
</feature>
<dbReference type="OrthoDB" id="1935339at2759"/>
<dbReference type="PROSITE" id="PS50089">
    <property type="entry name" value="ZF_RING_2"/>
    <property type="match status" value="1"/>
</dbReference>
<feature type="compositionally biased region" description="Basic residues" evidence="1">
    <location>
        <begin position="251"/>
        <end position="260"/>
    </location>
</feature>
<keyword evidence="3" id="KW-1185">Reference proteome</keyword>
<feature type="compositionally biased region" description="Polar residues" evidence="1">
    <location>
        <begin position="438"/>
        <end position="472"/>
    </location>
</feature>
<feature type="compositionally biased region" description="Low complexity" evidence="1">
    <location>
        <begin position="373"/>
        <end position="395"/>
    </location>
</feature>
<dbReference type="SMART" id="SM00184">
    <property type="entry name" value="RING"/>
    <property type="match status" value="1"/>
</dbReference>
<dbReference type="InterPro" id="IPR013083">
    <property type="entry name" value="Znf_RING/FYVE/PHD"/>
</dbReference>
<feature type="compositionally biased region" description="Basic residues" evidence="1">
    <location>
        <begin position="7"/>
        <end position="18"/>
    </location>
</feature>
<evidence type="ECO:0000256" key="1">
    <source>
        <dbReference type="SAM" id="MobiDB-lite"/>
    </source>
</evidence>
<dbReference type="AlphaFoldDB" id="A0A6S7GNU5"/>
<evidence type="ECO:0000313" key="3">
    <source>
        <dbReference type="Proteomes" id="UP001152795"/>
    </source>
</evidence>
<dbReference type="Proteomes" id="UP001152795">
    <property type="component" value="Unassembled WGS sequence"/>
</dbReference>
<proteinExistence type="predicted"/>
<feature type="compositionally biased region" description="Low complexity" evidence="1">
    <location>
        <begin position="492"/>
        <end position="522"/>
    </location>
</feature>
<dbReference type="PANTHER" id="PTHR47177">
    <property type="entry name" value="F18C1.6 PROTEIN"/>
    <property type="match status" value="1"/>
</dbReference>
<protein>
    <submittedName>
        <fullName evidence="2">Av71 muscle cell intermediate filament</fullName>
    </submittedName>
</protein>
<dbReference type="EMBL" id="CACRXK020002621">
    <property type="protein sequence ID" value="CAB3995214.1"/>
    <property type="molecule type" value="Genomic_DNA"/>
</dbReference>